<dbReference type="KEGG" id="ppsc:EHS13_34325"/>
<keyword evidence="4" id="KW-0804">Transcription</keyword>
<dbReference type="PANTHER" id="PTHR24567">
    <property type="entry name" value="CRP FAMILY TRANSCRIPTIONAL REGULATORY PROTEIN"/>
    <property type="match status" value="1"/>
</dbReference>
<reference evidence="7" key="1">
    <citation type="submission" date="2018-11" db="EMBL/GenBank/DDBJ databases">
        <title>Complete genome sequence of Paenibacillus sp. ML311-T8.</title>
        <authorList>
            <person name="Nam Y.-D."/>
            <person name="Kang J."/>
            <person name="Chung W.-H."/>
            <person name="Park Y.S."/>
        </authorList>
    </citation>
    <scope>NUCLEOTIDE SEQUENCE [LARGE SCALE GENOMIC DNA]</scope>
    <source>
        <strain evidence="7">ML311-T8</strain>
    </source>
</reference>
<dbReference type="PANTHER" id="PTHR24567:SF74">
    <property type="entry name" value="HTH-TYPE TRANSCRIPTIONAL REGULATOR ARCR"/>
    <property type="match status" value="1"/>
</dbReference>
<sequence>MLTKIQYDQIIRVFPVLEEISSEEWEACEPVVRHFAEKTVVFSAVDYEQYSIFIVQGKVRITNLSENGRATAMNQISEGDVCSLMVLSTMSQREYLGFMTSETTILALFLKKSYFIKWIETYPNFRKFIFENILNGFVHLTGLIHNVLFQRLDLRLAKFLIEKTSVSQPVLRMTQEEVAIELGTAREVVSRIFKRFKEEGYIQAGRGYLRVVHRSKLEKLEIS</sequence>
<evidence type="ECO:0000256" key="2">
    <source>
        <dbReference type="ARBA" id="ARBA00023125"/>
    </source>
</evidence>
<keyword evidence="1" id="KW-0805">Transcription regulation</keyword>
<evidence type="ECO:0000256" key="1">
    <source>
        <dbReference type="ARBA" id="ARBA00023015"/>
    </source>
</evidence>
<keyword evidence="7" id="KW-1185">Reference proteome</keyword>
<dbReference type="SMART" id="SM00419">
    <property type="entry name" value="HTH_CRP"/>
    <property type="match status" value="1"/>
</dbReference>
<evidence type="ECO:0000256" key="3">
    <source>
        <dbReference type="ARBA" id="ARBA00023159"/>
    </source>
</evidence>
<protein>
    <submittedName>
        <fullName evidence="6">Crp/Fnr family transcriptional regulator</fullName>
    </submittedName>
</protein>
<accession>A0A6B8RSZ0</accession>
<dbReference type="Pfam" id="PF00027">
    <property type="entry name" value="cNMP_binding"/>
    <property type="match status" value="1"/>
</dbReference>
<dbReference type="PROSITE" id="PS51063">
    <property type="entry name" value="HTH_CRP_2"/>
    <property type="match status" value="1"/>
</dbReference>
<evidence type="ECO:0000313" key="6">
    <source>
        <dbReference type="EMBL" id="QGQ99581.1"/>
    </source>
</evidence>
<dbReference type="EMBL" id="CP034235">
    <property type="protein sequence ID" value="QGQ99581.1"/>
    <property type="molecule type" value="Genomic_DNA"/>
</dbReference>
<dbReference type="Pfam" id="PF13545">
    <property type="entry name" value="HTH_Crp_2"/>
    <property type="match status" value="1"/>
</dbReference>
<proteinExistence type="predicted"/>
<organism evidence="6 7">
    <name type="scientific">Paenibacillus psychroresistens</name>
    <dbReference type="NCBI Taxonomy" id="1778678"/>
    <lineage>
        <taxon>Bacteria</taxon>
        <taxon>Bacillati</taxon>
        <taxon>Bacillota</taxon>
        <taxon>Bacilli</taxon>
        <taxon>Bacillales</taxon>
        <taxon>Paenibacillaceae</taxon>
        <taxon>Paenibacillus</taxon>
    </lineage>
</organism>
<dbReference type="RefSeq" id="WP_155704745.1">
    <property type="nucleotide sequence ID" value="NZ_CP034235.1"/>
</dbReference>
<evidence type="ECO:0000313" key="7">
    <source>
        <dbReference type="Proteomes" id="UP000426246"/>
    </source>
</evidence>
<dbReference type="InterPro" id="IPR012318">
    <property type="entry name" value="HTH_CRP"/>
</dbReference>
<dbReference type="PRINTS" id="PR00034">
    <property type="entry name" value="HTHCRP"/>
</dbReference>
<dbReference type="InterPro" id="IPR014710">
    <property type="entry name" value="RmlC-like_jellyroll"/>
</dbReference>
<feature type="domain" description="HTH crp-type" evidence="5">
    <location>
        <begin position="150"/>
        <end position="215"/>
    </location>
</feature>
<dbReference type="InterPro" id="IPR018490">
    <property type="entry name" value="cNMP-bd_dom_sf"/>
</dbReference>
<evidence type="ECO:0000259" key="5">
    <source>
        <dbReference type="PROSITE" id="PS51063"/>
    </source>
</evidence>
<dbReference type="AlphaFoldDB" id="A0A6B8RSZ0"/>
<dbReference type="GO" id="GO:0003700">
    <property type="term" value="F:DNA-binding transcription factor activity"/>
    <property type="evidence" value="ECO:0007669"/>
    <property type="project" value="TreeGrafter"/>
</dbReference>
<dbReference type="Gene3D" id="2.60.120.10">
    <property type="entry name" value="Jelly Rolls"/>
    <property type="match status" value="1"/>
</dbReference>
<dbReference type="SUPFAM" id="SSF51206">
    <property type="entry name" value="cAMP-binding domain-like"/>
    <property type="match status" value="1"/>
</dbReference>
<gene>
    <name evidence="6" type="ORF">EHS13_34325</name>
</gene>
<dbReference type="InterPro" id="IPR036390">
    <property type="entry name" value="WH_DNA-bd_sf"/>
</dbReference>
<keyword evidence="3" id="KW-0010">Activator</keyword>
<dbReference type="Proteomes" id="UP000426246">
    <property type="component" value="Chromosome"/>
</dbReference>
<dbReference type="GO" id="GO:0005829">
    <property type="term" value="C:cytosol"/>
    <property type="evidence" value="ECO:0007669"/>
    <property type="project" value="TreeGrafter"/>
</dbReference>
<evidence type="ECO:0000256" key="4">
    <source>
        <dbReference type="ARBA" id="ARBA00023163"/>
    </source>
</evidence>
<dbReference type="OrthoDB" id="9776746at2"/>
<dbReference type="InterPro" id="IPR036388">
    <property type="entry name" value="WH-like_DNA-bd_sf"/>
</dbReference>
<dbReference type="SUPFAM" id="SSF46785">
    <property type="entry name" value="Winged helix' DNA-binding domain"/>
    <property type="match status" value="1"/>
</dbReference>
<name>A0A6B8RSZ0_9BACL</name>
<dbReference type="Gene3D" id="1.10.10.10">
    <property type="entry name" value="Winged helix-like DNA-binding domain superfamily/Winged helix DNA-binding domain"/>
    <property type="match status" value="1"/>
</dbReference>
<dbReference type="InterPro" id="IPR050397">
    <property type="entry name" value="Env_Response_Regulators"/>
</dbReference>
<dbReference type="GO" id="GO:0003677">
    <property type="term" value="F:DNA binding"/>
    <property type="evidence" value="ECO:0007669"/>
    <property type="project" value="UniProtKB-KW"/>
</dbReference>
<keyword evidence="2" id="KW-0238">DNA-binding</keyword>
<dbReference type="InterPro" id="IPR000595">
    <property type="entry name" value="cNMP-bd_dom"/>
</dbReference>